<evidence type="ECO:0000313" key="2">
    <source>
        <dbReference type="Proteomes" id="UP000765802"/>
    </source>
</evidence>
<dbReference type="EMBL" id="MBUA01000027">
    <property type="protein sequence ID" value="MBC6492231.1"/>
    <property type="molecule type" value="Genomic_DNA"/>
</dbReference>
<comment type="caution">
    <text evidence="1">The sequence shown here is derived from an EMBL/GenBank/DDBJ whole genome shotgun (WGS) entry which is preliminary data.</text>
</comment>
<evidence type="ECO:0008006" key="3">
    <source>
        <dbReference type="Google" id="ProtNLM"/>
    </source>
</evidence>
<keyword evidence="2" id="KW-1185">Reference proteome</keyword>
<dbReference type="Proteomes" id="UP000765802">
    <property type="component" value="Unassembled WGS sequence"/>
</dbReference>
<reference evidence="1 2" key="1">
    <citation type="submission" date="2016-07" db="EMBL/GenBank/DDBJ databases">
        <title>Genome analysis of Flavihumibacter stibioxidans YS-17.</title>
        <authorList>
            <person name="Shi K."/>
            <person name="Han Y."/>
            <person name="Wang G."/>
        </authorList>
    </citation>
    <scope>NUCLEOTIDE SEQUENCE [LARGE SCALE GENOMIC DNA]</scope>
    <source>
        <strain evidence="1 2">YS-17</strain>
    </source>
</reference>
<proteinExistence type="predicted"/>
<accession>A0ABR7MC78</accession>
<evidence type="ECO:0000313" key="1">
    <source>
        <dbReference type="EMBL" id="MBC6492231.1"/>
    </source>
</evidence>
<dbReference type="RefSeq" id="WP_187257544.1">
    <property type="nucleotide sequence ID" value="NZ_JBHULF010000006.1"/>
</dbReference>
<sequence length="155" mass="17153">MIRKLVPVLLFTAILAGCNKDKFNTKPSIEVKEHTSIVSADNEALFSISLEFTDKEGDLSGVDSAIYYQAFYLNVRDLVGGPVSSPAYDRTPSFPEKNSGEIQLRLPRFGYYKDFVRDQGTLDKNDTLIFRIALRDKAGNVSDTISSGPIVLLGQ</sequence>
<organism evidence="1 2">
    <name type="scientific">Flavihumibacter stibioxidans</name>
    <dbReference type="NCBI Taxonomy" id="1834163"/>
    <lineage>
        <taxon>Bacteria</taxon>
        <taxon>Pseudomonadati</taxon>
        <taxon>Bacteroidota</taxon>
        <taxon>Chitinophagia</taxon>
        <taxon>Chitinophagales</taxon>
        <taxon>Chitinophagaceae</taxon>
        <taxon>Flavihumibacter</taxon>
    </lineage>
</organism>
<dbReference type="PROSITE" id="PS51257">
    <property type="entry name" value="PROKAR_LIPOPROTEIN"/>
    <property type="match status" value="1"/>
</dbReference>
<name>A0ABR7MC78_9BACT</name>
<protein>
    <recommendedName>
        <fullName evidence="3">Gliding motility-associated lipoprotein GldH</fullName>
    </recommendedName>
</protein>
<gene>
    <name evidence="1" type="ORF">BC349_14310</name>
</gene>